<comment type="caution">
    <text evidence="2">The sequence shown here is derived from an EMBL/GenBank/DDBJ whole genome shotgun (WGS) entry which is preliminary data.</text>
</comment>
<sequence length="167" mass="18241">TLNVALAAPVAAHVVVLGRNGNVTAQGPVSEVLQKDTQLHALVEKEQDGVEEDKYDENINGRDDTDVEEAKKVIGKLIVAEEKTVGRVEMAVIMLFVGGIGGPLIWALYLGIKSLYLGIKWAGMLVMIFQTWFVGYWASQYVNYLPTDTCIPALKLVAPLHHLLGLD</sequence>
<keyword evidence="1" id="KW-1133">Transmembrane helix</keyword>
<gene>
    <name evidence="2" type="ORF">EW145_g8470</name>
</gene>
<dbReference type="AlphaFoldDB" id="A0A4V3X975"/>
<dbReference type="Proteomes" id="UP000308199">
    <property type="component" value="Unassembled WGS sequence"/>
</dbReference>
<feature type="transmembrane region" description="Helical" evidence="1">
    <location>
        <begin position="118"/>
        <end position="138"/>
    </location>
</feature>
<name>A0A4V3X975_9AGAM</name>
<proteinExistence type="predicted"/>
<feature type="transmembrane region" description="Helical" evidence="1">
    <location>
        <begin position="91"/>
        <end position="112"/>
    </location>
</feature>
<accession>A0A4V3X975</accession>
<reference evidence="2 3" key="1">
    <citation type="submission" date="2019-02" db="EMBL/GenBank/DDBJ databases">
        <title>Genome sequencing of the rare red list fungi Phellinidium pouzarii.</title>
        <authorList>
            <person name="Buettner E."/>
            <person name="Kellner H."/>
        </authorList>
    </citation>
    <scope>NUCLEOTIDE SEQUENCE [LARGE SCALE GENOMIC DNA]</scope>
    <source>
        <strain evidence="2 3">DSM 108285</strain>
    </source>
</reference>
<keyword evidence="1" id="KW-0812">Transmembrane</keyword>
<keyword evidence="1" id="KW-0472">Membrane</keyword>
<evidence type="ECO:0000313" key="3">
    <source>
        <dbReference type="Proteomes" id="UP000308199"/>
    </source>
</evidence>
<evidence type="ECO:0000256" key="1">
    <source>
        <dbReference type="SAM" id="Phobius"/>
    </source>
</evidence>
<dbReference type="EMBL" id="SGPK01001397">
    <property type="protein sequence ID" value="THG93112.1"/>
    <property type="molecule type" value="Genomic_DNA"/>
</dbReference>
<feature type="non-terminal residue" evidence="2">
    <location>
        <position position="1"/>
    </location>
</feature>
<protein>
    <submittedName>
        <fullName evidence="2">Uncharacterized protein</fullName>
    </submittedName>
</protein>
<evidence type="ECO:0000313" key="2">
    <source>
        <dbReference type="EMBL" id="THG93112.1"/>
    </source>
</evidence>
<organism evidence="2 3">
    <name type="scientific">Phellinidium pouzarii</name>
    <dbReference type="NCBI Taxonomy" id="167371"/>
    <lineage>
        <taxon>Eukaryota</taxon>
        <taxon>Fungi</taxon>
        <taxon>Dikarya</taxon>
        <taxon>Basidiomycota</taxon>
        <taxon>Agaricomycotina</taxon>
        <taxon>Agaricomycetes</taxon>
        <taxon>Hymenochaetales</taxon>
        <taxon>Hymenochaetaceae</taxon>
        <taxon>Phellinidium</taxon>
    </lineage>
</organism>
<keyword evidence="3" id="KW-1185">Reference proteome</keyword>